<accession>A0A8S5PK09</accession>
<sequence length="74" mass="8142">MILNTNAELGGLDAIGVADTIIASLLLNYSEKSYKLNLDNTSENKKVISLLNEINENEKTIISLLQGIIEDNKH</sequence>
<dbReference type="EMBL" id="BK015447">
    <property type="protein sequence ID" value="DAE07242.1"/>
    <property type="molecule type" value="Genomic_DNA"/>
</dbReference>
<name>A0A8S5PK09_9CAUD</name>
<protein>
    <submittedName>
        <fullName evidence="1">Uncharacterized protein</fullName>
    </submittedName>
</protein>
<proteinExistence type="predicted"/>
<evidence type="ECO:0000313" key="1">
    <source>
        <dbReference type="EMBL" id="DAE07242.1"/>
    </source>
</evidence>
<organism evidence="1">
    <name type="scientific">Siphoviridae sp. ctOSJ35</name>
    <dbReference type="NCBI Taxonomy" id="2825479"/>
    <lineage>
        <taxon>Viruses</taxon>
        <taxon>Duplodnaviria</taxon>
        <taxon>Heunggongvirae</taxon>
        <taxon>Uroviricota</taxon>
        <taxon>Caudoviricetes</taxon>
    </lineage>
</organism>
<reference evidence="1" key="1">
    <citation type="journal article" date="2021" name="Proc. Natl. Acad. Sci. U.S.A.">
        <title>A Catalog of Tens of Thousands of Viruses from Human Metagenomes Reveals Hidden Associations with Chronic Diseases.</title>
        <authorList>
            <person name="Tisza M.J."/>
            <person name="Buck C.B."/>
        </authorList>
    </citation>
    <scope>NUCLEOTIDE SEQUENCE</scope>
    <source>
        <strain evidence="1">CtOSJ35</strain>
    </source>
</reference>